<keyword evidence="8" id="KW-1185">Reference proteome</keyword>
<dbReference type="Pfam" id="PF08598">
    <property type="entry name" value="Sds3"/>
    <property type="match status" value="1"/>
</dbReference>
<feature type="region of interest" description="Disordered" evidence="6">
    <location>
        <begin position="1"/>
        <end position="87"/>
    </location>
</feature>
<evidence type="ECO:0000256" key="5">
    <source>
        <dbReference type="ARBA" id="ARBA00023242"/>
    </source>
</evidence>
<keyword evidence="3" id="KW-0805">Transcription regulation</keyword>
<feature type="compositionally biased region" description="Low complexity" evidence="6">
    <location>
        <begin position="76"/>
        <end position="87"/>
    </location>
</feature>
<keyword evidence="2" id="KW-0678">Repressor</keyword>
<evidence type="ECO:0000256" key="3">
    <source>
        <dbReference type="ARBA" id="ARBA00023015"/>
    </source>
</evidence>
<name>A0AAD5KC59_9FUNG</name>
<sequence>MSQAKAATTDLKDSKNDEPPTNRILTRRASRSAANTNITKDGSVPPQSTNATTTTQSTLNNNNDNDNDTNDDDTPTDTTATSTTTFVTAPAATTTTTKASAVETIAETATDAAEVPQSSDASSSSTSTPEANPSNNNNNTPTGNNGSHQNSSTTTPTSARVTRSQSTESTVQNNNELPPEPPTTRKRSRRNAAMASLGNKKRAKSNKNSPTTRDESGATTDRETRNMSQRMTKEAREAKKAQREALIKEKLAELDQLEQTVKSGTHPEYIKLIKEIENKRAAKLKVTKASYEYHKNNFSDTFETTCKAANDHFTLQRQGFRRQMMQQVQQQISKLEQEFYSHNTSSKGLLDNQHVSEWTPRHRPSRLDILFMTTVIEPIYTTNLFNQ</sequence>
<evidence type="ECO:0000256" key="2">
    <source>
        <dbReference type="ARBA" id="ARBA00022491"/>
    </source>
</evidence>
<reference evidence="7" key="1">
    <citation type="journal article" date="2022" name="IScience">
        <title>Evolution of zygomycete secretomes and the origins of terrestrial fungal ecologies.</title>
        <authorList>
            <person name="Chang Y."/>
            <person name="Wang Y."/>
            <person name="Mondo S."/>
            <person name="Ahrendt S."/>
            <person name="Andreopoulos W."/>
            <person name="Barry K."/>
            <person name="Beard J."/>
            <person name="Benny G.L."/>
            <person name="Blankenship S."/>
            <person name="Bonito G."/>
            <person name="Cuomo C."/>
            <person name="Desiro A."/>
            <person name="Gervers K.A."/>
            <person name="Hundley H."/>
            <person name="Kuo A."/>
            <person name="LaButti K."/>
            <person name="Lang B.F."/>
            <person name="Lipzen A."/>
            <person name="O'Donnell K."/>
            <person name="Pangilinan J."/>
            <person name="Reynolds N."/>
            <person name="Sandor L."/>
            <person name="Smith M.E."/>
            <person name="Tsang A."/>
            <person name="Grigoriev I.V."/>
            <person name="Stajich J.E."/>
            <person name="Spatafora J.W."/>
        </authorList>
    </citation>
    <scope>NUCLEOTIDE SEQUENCE</scope>
    <source>
        <strain evidence="7">RSA 2281</strain>
    </source>
</reference>
<feature type="compositionally biased region" description="Low complexity" evidence="6">
    <location>
        <begin position="48"/>
        <end position="64"/>
    </location>
</feature>
<dbReference type="EMBL" id="JAIXMP010000001">
    <property type="protein sequence ID" value="KAI9278603.1"/>
    <property type="molecule type" value="Genomic_DNA"/>
</dbReference>
<feature type="compositionally biased region" description="Acidic residues" evidence="6">
    <location>
        <begin position="65"/>
        <end position="75"/>
    </location>
</feature>
<dbReference type="GO" id="GO:0005654">
    <property type="term" value="C:nucleoplasm"/>
    <property type="evidence" value="ECO:0007669"/>
    <property type="project" value="UniProtKB-ARBA"/>
</dbReference>
<keyword evidence="4" id="KW-0804">Transcription</keyword>
<feature type="compositionally biased region" description="Basic and acidic residues" evidence="6">
    <location>
        <begin position="10"/>
        <end position="20"/>
    </location>
</feature>
<accession>A0AAD5KC59</accession>
<organism evidence="7 8">
    <name type="scientific">Phascolomyces articulosus</name>
    <dbReference type="NCBI Taxonomy" id="60185"/>
    <lineage>
        <taxon>Eukaryota</taxon>
        <taxon>Fungi</taxon>
        <taxon>Fungi incertae sedis</taxon>
        <taxon>Mucoromycota</taxon>
        <taxon>Mucoromycotina</taxon>
        <taxon>Mucoromycetes</taxon>
        <taxon>Mucorales</taxon>
        <taxon>Lichtheimiaceae</taxon>
        <taxon>Phascolomyces</taxon>
    </lineage>
</organism>
<evidence type="ECO:0000256" key="6">
    <source>
        <dbReference type="SAM" id="MobiDB-lite"/>
    </source>
</evidence>
<protein>
    <submittedName>
        <fullName evidence="7">Uncharacterized protein</fullName>
    </submittedName>
</protein>
<keyword evidence="5" id="KW-0539">Nucleus</keyword>
<evidence type="ECO:0000256" key="4">
    <source>
        <dbReference type="ARBA" id="ARBA00023163"/>
    </source>
</evidence>
<comment type="subcellular location">
    <subcellularLocation>
        <location evidence="1">Nucleus</location>
    </subcellularLocation>
</comment>
<evidence type="ECO:0000313" key="8">
    <source>
        <dbReference type="Proteomes" id="UP001209540"/>
    </source>
</evidence>
<feature type="compositionally biased region" description="Polar residues" evidence="6">
    <location>
        <begin position="148"/>
        <end position="172"/>
    </location>
</feature>
<dbReference type="PANTHER" id="PTHR21964">
    <property type="entry name" value="BREAST CANCER METASTASIS-SUPPRESSOR 1"/>
    <property type="match status" value="1"/>
</dbReference>
<dbReference type="InterPro" id="IPR013907">
    <property type="entry name" value="Sds3"/>
</dbReference>
<proteinExistence type="predicted"/>
<evidence type="ECO:0000313" key="7">
    <source>
        <dbReference type="EMBL" id="KAI9278603.1"/>
    </source>
</evidence>
<gene>
    <name evidence="7" type="ORF">BDA99DRAFT_10841</name>
</gene>
<dbReference type="SMART" id="SM01401">
    <property type="entry name" value="Sds3"/>
    <property type="match status" value="1"/>
</dbReference>
<evidence type="ECO:0000256" key="1">
    <source>
        <dbReference type="ARBA" id="ARBA00004123"/>
    </source>
</evidence>
<comment type="caution">
    <text evidence="7">The sequence shown here is derived from an EMBL/GenBank/DDBJ whole genome shotgun (WGS) entry which is preliminary data.</text>
</comment>
<dbReference type="GO" id="GO:0010468">
    <property type="term" value="P:regulation of gene expression"/>
    <property type="evidence" value="ECO:0007669"/>
    <property type="project" value="UniProtKB-ARBA"/>
</dbReference>
<reference evidence="7" key="2">
    <citation type="submission" date="2023-02" db="EMBL/GenBank/DDBJ databases">
        <authorList>
            <consortium name="DOE Joint Genome Institute"/>
            <person name="Mondo S.J."/>
            <person name="Chang Y."/>
            <person name="Wang Y."/>
            <person name="Ahrendt S."/>
            <person name="Andreopoulos W."/>
            <person name="Barry K."/>
            <person name="Beard J."/>
            <person name="Benny G.L."/>
            <person name="Blankenship S."/>
            <person name="Bonito G."/>
            <person name="Cuomo C."/>
            <person name="Desiro A."/>
            <person name="Gervers K.A."/>
            <person name="Hundley H."/>
            <person name="Kuo A."/>
            <person name="LaButti K."/>
            <person name="Lang B.F."/>
            <person name="Lipzen A."/>
            <person name="O'Donnell K."/>
            <person name="Pangilinan J."/>
            <person name="Reynolds N."/>
            <person name="Sandor L."/>
            <person name="Smith M.W."/>
            <person name="Tsang A."/>
            <person name="Grigoriev I.V."/>
            <person name="Stajich J.E."/>
            <person name="Spatafora J.W."/>
        </authorList>
    </citation>
    <scope>NUCLEOTIDE SEQUENCE</scope>
    <source>
        <strain evidence="7">RSA 2281</strain>
    </source>
</reference>
<feature type="compositionally biased region" description="Basic and acidic residues" evidence="6">
    <location>
        <begin position="212"/>
        <end position="242"/>
    </location>
</feature>
<dbReference type="Proteomes" id="UP001209540">
    <property type="component" value="Unassembled WGS sequence"/>
</dbReference>
<dbReference type="AlphaFoldDB" id="A0AAD5KC59"/>
<feature type="region of interest" description="Disordered" evidence="6">
    <location>
        <begin position="109"/>
        <end position="242"/>
    </location>
</feature>
<feature type="compositionally biased region" description="Low complexity" evidence="6">
    <location>
        <begin position="109"/>
        <end position="147"/>
    </location>
</feature>